<keyword evidence="1" id="KW-0732">Signal</keyword>
<comment type="caution">
    <text evidence="2">The sequence shown here is derived from an EMBL/GenBank/DDBJ whole genome shotgun (WGS) entry which is preliminary data.</text>
</comment>
<evidence type="ECO:0000256" key="1">
    <source>
        <dbReference type="SAM" id="SignalP"/>
    </source>
</evidence>
<sequence length="98" mass="10779">MKSLGPFLLLFAATLAGQANAVMYCCRPGCAACNHEECGGYNVCTNVFFNTCCADEKKAIMFEDEVEYFRAVAAGEVKCDKMYTVSLSFAMQKTIQLM</sequence>
<dbReference type="InParanoid" id="A0A423XCP3"/>
<reference evidence="2 3" key="1">
    <citation type="submission" date="2015-09" db="EMBL/GenBank/DDBJ databases">
        <title>Host preference determinants of Valsa canker pathogens revealed by comparative genomics.</title>
        <authorList>
            <person name="Yin Z."/>
            <person name="Huang L."/>
        </authorList>
    </citation>
    <scope>NUCLEOTIDE SEQUENCE [LARGE SCALE GENOMIC DNA]</scope>
    <source>
        <strain evidence="2 3">SXYLt</strain>
    </source>
</reference>
<evidence type="ECO:0000313" key="3">
    <source>
        <dbReference type="Proteomes" id="UP000285146"/>
    </source>
</evidence>
<proteinExistence type="predicted"/>
<feature type="signal peptide" evidence="1">
    <location>
        <begin position="1"/>
        <end position="21"/>
    </location>
</feature>
<protein>
    <recommendedName>
        <fullName evidence="4">SMB domain-containing protein</fullName>
    </recommendedName>
</protein>
<evidence type="ECO:0000313" key="2">
    <source>
        <dbReference type="EMBL" id="ROW13776.1"/>
    </source>
</evidence>
<dbReference type="AlphaFoldDB" id="A0A423XCP3"/>
<keyword evidence="3" id="KW-1185">Reference proteome</keyword>
<dbReference type="Proteomes" id="UP000285146">
    <property type="component" value="Unassembled WGS sequence"/>
</dbReference>
<dbReference type="OrthoDB" id="5237772at2759"/>
<gene>
    <name evidence="2" type="ORF">VPNG_03508</name>
</gene>
<feature type="chain" id="PRO_5019126438" description="SMB domain-containing protein" evidence="1">
    <location>
        <begin position="22"/>
        <end position="98"/>
    </location>
</feature>
<name>A0A423XCP3_9PEZI</name>
<evidence type="ECO:0008006" key="4">
    <source>
        <dbReference type="Google" id="ProtNLM"/>
    </source>
</evidence>
<accession>A0A423XCP3</accession>
<organism evidence="2 3">
    <name type="scientific">Cytospora leucostoma</name>
    <dbReference type="NCBI Taxonomy" id="1230097"/>
    <lineage>
        <taxon>Eukaryota</taxon>
        <taxon>Fungi</taxon>
        <taxon>Dikarya</taxon>
        <taxon>Ascomycota</taxon>
        <taxon>Pezizomycotina</taxon>
        <taxon>Sordariomycetes</taxon>
        <taxon>Sordariomycetidae</taxon>
        <taxon>Diaporthales</taxon>
        <taxon>Cytosporaceae</taxon>
        <taxon>Cytospora</taxon>
    </lineage>
</organism>
<dbReference type="EMBL" id="LKEB01000017">
    <property type="protein sequence ID" value="ROW13776.1"/>
    <property type="molecule type" value="Genomic_DNA"/>
</dbReference>